<dbReference type="Pfam" id="PF07715">
    <property type="entry name" value="Plug"/>
    <property type="match status" value="1"/>
</dbReference>
<evidence type="ECO:0000256" key="8">
    <source>
        <dbReference type="PROSITE-ProRule" id="PRU01360"/>
    </source>
</evidence>
<evidence type="ECO:0000259" key="10">
    <source>
        <dbReference type="Pfam" id="PF00593"/>
    </source>
</evidence>
<dbReference type="Gene3D" id="2.40.170.20">
    <property type="entry name" value="TonB-dependent receptor, beta-barrel domain"/>
    <property type="match status" value="1"/>
</dbReference>
<dbReference type="InterPro" id="IPR018247">
    <property type="entry name" value="EF_Hand_1_Ca_BS"/>
</dbReference>
<accession>A0A2U0U7E4</accession>
<evidence type="ECO:0000256" key="7">
    <source>
        <dbReference type="ARBA" id="ARBA00023237"/>
    </source>
</evidence>
<dbReference type="GO" id="GO:0009279">
    <property type="term" value="C:cell outer membrane"/>
    <property type="evidence" value="ECO:0007669"/>
    <property type="project" value="UniProtKB-SubCell"/>
</dbReference>
<dbReference type="InterPro" id="IPR023997">
    <property type="entry name" value="TonB-dep_OMP_SusC/RagA_CS"/>
</dbReference>
<reference evidence="12 13" key="1">
    <citation type="submission" date="2018-05" db="EMBL/GenBank/DDBJ databases">
        <title>Genomic Encyclopedia of Type Strains, Phase IV (KMG-IV): sequencing the most valuable type-strain genomes for metagenomic binning, comparative biology and taxonomic classification.</title>
        <authorList>
            <person name="Goeker M."/>
        </authorList>
    </citation>
    <scope>NUCLEOTIDE SEQUENCE [LARGE SCALE GENOMIC DNA]</scope>
    <source>
        <strain evidence="12 13">DSM 100333</strain>
    </source>
</reference>
<dbReference type="PROSITE" id="PS00018">
    <property type="entry name" value="EF_HAND_1"/>
    <property type="match status" value="1"/>
</dbReference>
<dbReference type="SUPFAM" id="SSF49464">
    <property type="entry name" value="Carboxypeptidase regulatory domain-like"/>
    <property type="match status" value="1"/>
</dbReference>
<dbReference type="EMBL" id="QENY01000011">
    <property type="protein sequence ID" value="PVX53571.1"/>
    <property type="molecule type" value="Genomic_DNA"/>
</dbReference>
<comment type="caution">
    <text evidence="12">The sequence shown here is derived from an EMBL/GenBank/DDBJ whole genome shotgun (WGS) entry which is preliminary data.</text>
</comment>
<keyword evidence="5 9" id="KW-0798">TonB box</keyword>
<dbReference type="Proteomes" id="UP000245870">
    <property type="component" value="Unassembled WGS sequence"/>
</dbReference>
<keyword evidence="3 8" id="KW-1134">Transmembrane beta strand</keyword>
<feature type="domain" description="TonB-dependent receptor plug" evidence="11">
    <location>
        <begin position="224"/>
        <end position="345"/>
    </location>
</feature>
<dbReference type="Gene3D" id="2.60.40.1120">
    <property type="entry name" value="Carboxypeptidase-like, regulatory domain"/>
    <property type="match status" value="1"/>
</dbReference>
<sequence>MNNNLSSIFMQKLVMVRRAVTNVFLTVLTMMALVCVGSPGALAQTPDHHFSVSFKDKSVPAILDFIGQQGGYTVSYTDEVRNYPTTLTVSFDNVTAAQAAQQLLSHTPFAYSIEGNVLRVYRMENVKKDDGRELTGTVKDNNGESVPFATLQIKGTNIGVVTDVDGKFTLKVDRDNGTLTATCVGYETKAVPFAVGQPLAIVMRTSVQSIGEVQVIAYGKRNTREMVGAVSSMKAEQLQNVPNPSLETLLQGRMAGVGVSNLSGTPGGGGSQITIRGFSSLNQQGVNDGTPLFVIDGVPVVATSGANTGGINTLAGLDPSSIESVEVLKDAASASLYGSRASNGVILITTKKGKSGRAEFNINVSQTLSWLPATPTQIMGKGERDFATLLAKSQRTGHYDWMEGRTVMPKGYNDTWGWDVNNDGSFDYFWRNGKVLENESRLPGVVQDSLNTFYNNRTNWWDYAFRVGRITKADAQIAGGTDNVRYMVNAGVYDERGIMISSSFRRLSLLSNLDAKLTPKVDAYVRLNMAYANQNAADMGKVQGLTFDPKNTNTLMPGRGSVAEEQAVRNLRDVDRQNSNYNIRAAVGLNYDIVRGLRFSTSFSIDHYATRAYTFTPDYLTYDRLSNINANNVMMTNLQTENLLTYKFDIAKRHNVELLGGFTYNRDLLQSLGGEAKGGPTNRIKYAGEGWPQLRTNEYGTVEALQRLLTNKEEQAMSSFLGRVAYNYKKRYLGEFSIRADGSSVFGSDVRWGTFPSVGLGWAFSEEPFMKPLWWLSFGKLRASWGRSGQKFQEAYLALGIMSEANTFLGSLGLVPEYLANNKLTWEKSDQYDLGLDLQLFDYRLNVKLDYYYKYSDALLMQTSLPGNFFFANKIWSNASAISNEGIELEVSADVIRRDDLRWTLGFNLSRNHNLFRKSFNGEDLSDKVLGRPVYGIYTFKDEGIVQSEDQIPYYYNQQGKRTPLYFISENNPLRVGGRKIKDQNMDGRIDNDDVYYAGSTLPAAYGGVNSRLTWKGLTLDVLFSYMIDRKMMNMVKGSAFALNKNFGVIMNDYRKYTFWKKPGEKADYPSMEFADESYLGQYDGNIDSNIERVSFLRLKQVVLGYNVPEKWLKKLFVKGMNLYVSGENLFLLTNYSGLDPEIVNPYTGKDTGDQYPLNRKVTFGVKLKF</sequence>
<dbReference type="InterPro" id="IPR039426">
    <property type="entry name" value="TonB-dep_rcpt-like"/>
</dbReference>
<dbReference type="NCBIfam" id="TIGR04056">
    <property type="entry name" value="OMP_RagA_SusC"/>
    <property type="match status" value="1"/>
</dbReference>
<dbReference type="InterPro" id="IPR036942">
    <property type="entry name" value="Beta-barrel_TonB_sf"/>
</dbReference>
<keyword evidence="6 8" id="KW-0472">Membrane</keyword>
<evidence type="ECO:0000313" key="12">
    <source>
        <dbReference type="EMBL" id="PVX53571.1"/>
    </source>
</evidence>
<evidence type="ECO:0000256" key="2">
    <source>
        <dbReference type="ARBA" id="ARBA00022448"/>
    </source>
</evidence>
<keyword evidence="2 8" id="KW-0813">Transport</keyword>
<keyword evidence="4 8" id="KW-0812">Transmembrane</keyword>
<dbReference type="NCBIfam" id="TIGR04057">
    <property type="entry name" value="SusC_RagA_signa"/>
    <property type="match status" value="1"/>
</dbReference>
<evidence type="ECO:0000256" key="3">
    <source>
        <dbReference type="ARBA" id="ARBA00022452"/>
    </source>
</evidence>
<evidence type="ECO:0000256" key="6">
    <source>
        <dbReference type="ARBA" id="ARBA00023136"/>
    </source>
</evidence>
<dbReference type="PROSITE" id="PS52016">
    <property type="entry name" value="TONB_DEPENDENT_REC_3"/>
    <property type="match status" value="1"/>
</dbReference>
<protein>
    <submittedName>
        <fullName evidence="12">TonB-linked SusC/RagA family outer membrane protein</fullName>
    </submittedName>
</protein>
<keyword evidence="13" id="KW-1185">Reference proteome</keyword>
<evidence type="ECO:0000313" key="13">
    <source>
        <dbReference type="Proteomes" id="UP000245870"/>
    </source>
</evidence>
<dbReference type="InterPro" id="IPR012910">
    <property type="entry name" value="Plug_dom"/>
</dbReference>
<dbReference type="InterPro" id="IPR008969">
    <property type="entry name" value="CarboxyPept-like_regulatory"/>
</dbReference>
<organism evidence="12 13">
    <name type="scientific">Hallella colorans</name>
    <dbReference type="NCBI Taxonomy" id="1703337"/>
    <lineage>
        <taxon>Bacteria</taxon>
        <taxon>Pseudomonadati</taxon>
        <taxon>Bacteroidota</taxon>
        <taxon>Bacteroidia</taxon>
        <taxon>Bacteroidales</taxon>
        <taxon>Prevotellaceae</taxon>
        <taxon>Hallella</taxon>
    </lineage>
</organism>
<dbReference type="Gene3D" id="2.170.130.10">
    <property type="entry name" value="TonB-dependent receptor, plug domain"/>
    <property type="match status" value="1"/>
</dbReference>
<dbReference type="AlphaFoldDB" id="A0A2U0U7E4"/>
<dbReference type="OrthoDB" id="9768177at2"/>
<gene>
    <name evidence="12" type="ORF">C7379_11186</name>
</gene>
<comment type="subcellular location">
    <subcellularLocation>
        <location evidence="1 8">Cell outer membrane</location>
        <topology evidence="1 8">Multi-pass membrane protein</topology>
    </subcellularLocation>
</comment>
<dbReference type="Pfam" id="PF13715">
    <property type="entry name" value="CarbopepD_reg_2"/>
    <property type="match status" value="1"/>
</dbReference>
<dbReference type="InterPro" id="IPR000531">
    <property type="entry name" value="Beta-barrel_TonB"/>
</dbReference>
<dbReference type="InterPro" id="IPR023996">
    <property type="entry name" value="TonB-dep_OMP_SusC/RagA"/>
</dbReference>
<proteinExistence type="inferred from homology"/>
<evidence type="ECO:0000256" key="5">
    <source>
        <dbReference type="ARBA" id="ARBA00023077"/>
    </source>
</evidence>
<feature type="domain" description="TonB-dependent receptor-like beta-barrel" evidence="10">
    <location>
        <begin position="546"/>
        <end position="910"/>
    </location>
</feature>
<dbReference type="SUPFAM" id="SSF56935">
    <property type="entry name" value="Porins"/>
    <property type="match status" value="1"/>
</dbReference>
<keyword evidence="7 8" id="KW-0998">Cell outer membrane</keyword>
<dbReference type="InterPro" id="IPR037066">
    <property type="entry name" value="Plug_dom_sf"/>
</dbReference>
<evidence type="ECO:0000256" key="9">
    <source>
        <dbReference type="RuleBase" id="RU003357"/>
    </source>
</evidence>
<evidence type="ECO:0000259" key="11">
    <source>
        <dbReference type="Pfam" id="PF07715"/>
    </source>
</evidence>
<evidence type="ECO:0000256" key="4">
    <source>
        <dbReference type="ARBA" id="ARBA00022692"/>
    </source>
</evidence>
<comment type="similarity">
    <text evidence="8 9">Belongs to the TonB-dependent receptor family.</text>
</comment>
<dbReference type="Pfam" id="PF00593">
    <property type="entry name" value="TonB_dep_Rec_b-barrel"/>
    <property type="match status" value="1"/>
</dbReference>
<evidence type="ECO:0000256" key="1">
    <source>
        <dbReference type="ARBA" id="ARBA00004571"/>
    </source>
</evidence>
<name>A0A2U0U7E4_9BACT</name>